<proteinExistence type="predicted"/>
<keyword evidence="4" id="KW-1185">Reference proteome</keyword>
<sequence>MRKHLRLKDLASELDVARTTVSDWVTDFHMFIPYVMDGRSKFYEPAALDVLREVQRLKKQGIYKADIYKELKEMDFALVVEDAAEEIKNELQSNLSLDKREDLLNMFKVAINQKQMLENHDKRFEEHERVITQFKEENDKKFEEQSEALNEIKKSYSQAASSEELNELKKENESLKKRLEKLEKPWYKKLLG</sequence>
<dbReference type="SUPFAM" id="SSF46955">
    <property type="entry name" value="Putative DNA-binding domain"/>
    <property type="match status" value="1"/>
</dbReference>
<dbReference type="Gene3D" id="1.10.1660.10">
    <property type="match status" value="1"/>
</dbReference>
<evidence type="ECO:0000259" key="2">
    <source>
        <dbReference type="Pfam" id="PF13411"/>
    </source>
</evidence>
<dbReference type="EMBL" id="BJYD01000042">
    <property type="protein sequence ID" value="GEN55504.1"/>
    <property type="molecule type" value="Genomic_DNA"/>
</dbReference>
<dbReference type="GO" id="GO:0006355">
    <property type="term" value="P:regulation of DNA-templated transcription"/>
    <property type="evidence" value="ECO:0007669"/>
    <property type="project" value="InterPro"/>
</dbReference>
<reference evidence="3 4" key="1">
    <citation type="submission" date="2019-07" db="EMBL/GenBank/DDBJ databases">
        <title>Whole genome shotgun sequence of Halobacillus faecis NBRC 103569.</title>
        <authorList>
            <person name="Hosoyama A."/>
            <person name="Uohara A."/>
            <person name="Ohji S."/>
            <person name="Ichikawa N."/>
        </authorList>
    </citation>
    <scope>NUCLEOTIDE SEQUENCE [LARGE SCALE GENOMIC DNA]</scope>
    <source>
        <strain evidence="3 4">NBRC 103569</strain>
    </source>
</reference>
<dbReference type="Pfam" id="PF13411">
    <property type="entry name" value="MerR_1"/>
    <property type="match status" value="1"/>
</dbReference>
<evidence type="ECO:0000256" key="1">
    <source>
        <dbReference type="SAM" id="Coils"/>
    </source>
</evidence>
<keyword evidence="1" id="KW-0175">Coiled coil</keyword>
<comment type="caution">
    <text evidence="3">The sequence shown here is derived from an EMBL/GenBank/DDBJ whole genome shotgun (WGS) entry which is preliminary data.</text>
</comment>
<feature type="coiled-coil region" evidence="1">
    <location>
        <begin position="117"/>
        <end position="185"/>
    </location>
</feature>
<evidence type="ECO:0000313" key="3">
    <source>
        <dbReference type="EMBL" id="GEN55504.1"/>
    </source>
</evidence>
<protein>
    <recommendedName>
        <fullName evidence="2">HTH merR-type domain-containing protein</fullName>
    </recommendedName>
</protein>
<dbReference type="InterPro" id="IPR009061">
    <property type="entry name" value="DNA-bd_dom_put_sf"/>
</dbReference>
<dbReference type="Proteomes" id="UP000321886">
    <property type="component" value="Unassembled WGS sequence"/>
</dbReference>
<dbReference type="GO" id="GO:0003677">
    <property type="term" value="F:DNA binding"/>
    <property type="evidence" value="ECO:0007669"/>
    <property type="project" value="InterPro"/>
</dbReference>
<name>A0A511WWL4_9BACI</name>
<feature type="domain" description="HTH merR-type" evidence="2">
    <location>
        <begin position="6"/>
        <end position="72"/>
    </location>
</feature>
<organism evidence="3 4">
    <name type="scientific">Halobacillus faecis</name>
    <dbReference type="NCBI Taxonomy" id="360184"/>
    <lineage>
        <taxon>Bacteria</taxon>
        <taxon>Bacillati</taxon>
        <taxon>Bacillota</taxon>
        <taxon>Bacilli</taxon>
        <taxon>Bacillales</taxon>
        <taxon>Bacillaceae</taxon>
        <taxon>Halobacillus</taxon>
    </lineage>
</organism>
<evidence type="ECO:0000313" key="4">
    <source>
        <dbReference type="Proteomes" id="UP000321886"/>
    </source>
</evidence>
<accession>A0A511WWL4</accession>
<dbReference type="InterPro" id="IPR000551">
    <property type="entry name" value="MerR-type_HTH_dom"/>
</dbReference>
<gene>
    <name evidence="3" type="ORF">HFA01_37660</name>
</gene>
<dbReference type="AlphaFoldDB" id="A0A511WWL4"/>